<dbReference type="InterPro" id="IPR033248">
    <property type="entry name" value="Transketolase_C"/>
</dbReference>
<accession>A0A6M8B3E9</accession>
<dbReference type="Pfam" id="PF02780">
    <property type="entry name" value="Transketolase_C"/>
    <property type="match status" value="1"/>
</dbReference>
<dbReference type="InterPro" id="IPR005475">
    <property type="entry name" value="Transketolase-like_Pyr-bd"/>
</dbReference>
<reference evidence="5 6" key="1">
    <citation type="submission" date="2020-05" db="EMBL/GenBank/DDBJ databases">
        <title>Actinomyces sp. zg-325.</title>
        <authorList>
            <person name="Yang C."/>
        </authorList>
    </citation>
    <scope>NUCLEOTIDE SEQUENCE [LARGE SCALE GENOMIC DNA]</scope>
    <source>
        <strain evidence="6">zg-325</strain>
    </source>
</reference>
<evidence type="ECO:0000256" key="3">
    <source>
        <dbReference type="ARBA" id="ARBA00023052"/>
    </source>
</evidence>
<evidence type="ECO:0000259" key="4">
    <source>
        <dbReference type="SMART" id="SM00861"/>
    </source>
</evidence>
<dbReference type="Pfam" id="PF02779">
    <property type="entry name" value="Transket_pyr"/>
    <property type="match status" value="1"/>
</dbReference>
<keyword evidence="3" id="KW-0786">Thiamine pyrophosphate</keyword>
<evidence type="ECO:0000313" key="5">
    <source>
        <dbReference type="EMBL" id="QKD80472.1"/>
    </source>
</evidence>
<keyword evidence="6" id="KW-1185">Reference proteome</keyword>
<feature type="domain" description="Transketolase-like pyrimidine-binding" evidence="4">
    <location>
        <begin position="8"/>
        <end position="173"/>
    </location>
</feature>
<evidence type="ECO:0000256" key="2">
    <source>
        <dbReference type="ARBA" id="ARBA00007131"/>
    </source>
</evidence>
<dbReference type="CDD" id="cd07033">
    <property type="entry name" value="TPP_PYR_DXS_TK_like"/>
    <property type="match status" value="1"/>
</dbReference>
<dbReference type="SUPFAM" id="SSF52922">
    <property type="entry name" value="TK C-terminal domain-like"/>
    <property type="match status" value="1"/>
</dbReference>
<dbReference type="InterPro" id="IPR029061">
    <property type="entry name" value="THDP-binding"/>
</dbReference>
<sequence>MSQTTRIREPRDGYAEALIELGRAHEDVFVLDGDCSKANYTFRFGEEFPERFINLGIAECDIVGTAAGLAAMGKAPFANAYANFLTGRGFDQIRVSVAYSDRAVTIVGHNAGTTAAQEGATHLPLEDVSLMRSIPGMTVLVPCDAVEMGKAVRAAYAHPGPVYLRVGKLGVPVLTDEATPFEIGRAITLREGADVSLLTTGAMASEALGAADLLAAEGISAEVVHHHTIKPLDADSVLASAERTGGLVTAEEHSIIGGLGSAVAETLIEARPVPMERVGTRDAFGVSGTMDELFDHFGLRAANIADAARRVIGRRRG</sequence>
<proteinExistence type="inferred from homology"/>
<dbReference type="Gene3D" id="3.40.50.970">
    <property type="match status" value="1"/>
</dbReference>
<dbReference type="RefSeq" id="WP_175994074.1">
    <property type="nucleotide sequence ID" value="NZ_CP053642.1"/>
</dbReference>
<dbReference type="PANTHER" id="PTHR43825">
    <property type="entry name" value="PYRUVATE DEHYDROGENASE E1 COMPONENT"/>
    <property type="match status" value="1"/>
</dbReference>
<dbReference type="Gene3D" id="3.40.50.920">
    <property type="match status" value="1"/>
</dbReference>
<dbReference type="InterPro" id="IPR051157">
    <property type="entry name" value="PDH/Transketolase"/>
</dbReference>
<evidence type="ECO:0000313" key="6">
    <source>
        <dbReference type="Proteomes" id="UP000504752"/>
    </source>
</evidence>
<evidence type="ECO:0000256" key="1">
    <source>
        <dbReference type="ARBA" id="ARBA00001964"/>
    </source>
</evidence>
<dbReference type="Proteomes" id="UP000504752">
    <property type="component" value="Chromosome"/>
</dbReference>
<dbReference type="EMBL" id="CP053642">
    <property type="protein sequence ID" value="QKD80472.1"/>
    <property type="molecule type" value="Genomic_DNA"/>
</dbReference>
<dbReference type="SMART" id="SM00861">
    <property type="entry name" value="Transket_pyr"/>
    <property type="match status" value="1"/>
</dbReference>
<name>A0A6M8B3E9_9ACTO</name>
<comment type="cofactor">
    <cofactor evidence="1">
        <name>thiamine diphosphate</name>
        <dbReference type="ChEBI" id="CHEBI:58937"/>
    </cofactor>
</comment>
<dbReference type="SUPFAM" id="SSF52518">
    <property type="entry name" value="Thiamin diphosphate-binding fold (THDP-binding)"/>
    <property type="match status" value="1"/>
</dbReference>
<dbReference type="InterPro" id="IPR009014">
    <property type="entry name" value="Transketo_C/PFOR_II"/>
</dbReference>
<gene>
    <name evidence="5" type="ORF">HPC72_09865</name>
</gene>
<dbReference type="AlphaFoldDB" id="A0A6M8B3E9"/>
<comment type="similarity">
    <text evidence="2">Belongs to the transketolase family.</text>
</comment>
<dbReference type="FunFam" id="3.40.50.970:FF:000129">
    <property type="entry name" value="Transketolase"/>
    <property type="match status" value="1"/>
</dbReference>
<organism evidence="5 6">
    <name type="scientific">Actinomyces marmotae</name>
    <dbReference type="NCBI Taxonomy" id="2737173"/>
    <lineage>
        <taxon>Bacteria</taxon>
        <taxon>Bacillati</taxon>
        <taxon>Actinomycetota</taxon>
        <taxon>Actinomycetes</taxon>
        <taxon>Actinomycetales</taxon>
        <taxon>Actinomycetaceae</taxon>
        <taxon>Actinomyces</taxon>
    </lineage>
</organism>
<dbReference type="PANTHER" id="PTHR43825:SF1">
    <property type="entry name" value="TRANSKETOLASE-LIKE PYRIMIDINE-BINDING DOMAIN-CONTAINING PROTEIN"/>
    <property type="match status" value="1"/>
</dbReference>
<protein>
    <submittedName>
        <fullName evidence="5">Transketolase family protein</fullName>
    </submittedName>
</protein>
<dbReference type="KEGG" id="amam:HPC72_09865"/>
<dbReference type="GO" id="GO:0000287">
    <property type="term" value="F:magnesium ion binding"/>
    <property type="evidence" value="ECO:0007669"/>
    <property type="project" value="UniProtKB-ARBA"/>
</dbReference>